<accession>A0A182NLX2</accession>
<name>A0A182NLX2_9DIPT</name>
<dbReference type="AlphaFoldDB" id="A0A182NLX2"/>
<reference evidence="3" key="1">
    <citation type="submission" date="2013-03" db="EMBL/GenBank/DDBJ databases">
        <title>The Genome Sequence of Anopheles dirus WRAIR2.</title>
        <authorList>
            <consortium name="The Broad Institute Genomics Platform"/>
            <person name="Neafsey D.E."/>
            <person name="Walton C."/>
            <person name="Walker B."/>
            <person name="Young S.K."/>
            <person name="Zeng Q."/>
            <person name="Gargeya S."/>
            <person name="Fitzgerald M."/>
            <person name="Haas B."/>
            <person name="Abouelleil A."/>
            <person name="Allen A.W."/>
            <person name="Alvarado L."/>
            <person name="Arachchi H.M."/>
            <person name="Berlin A.M."/>
            <person name="Chapman S.B."/>
            <person name="Gainer-Dewar J."/>
            <person name="Goldberg J."/>
            <person name="Griggs A."/>
            <person name="Gujja S."/>
            <person name="Hansen M."/>
            <person name="Howarth C."/>
            <person name="Imamovic A."/>
            <person name="Ireland A."/>
            <person name="Larimer J."/>
            <person name="McCowan C."/>
            <person name="Murphy C."/>
            <person name="Pearson M."/>
            <person name="Poon T.W."/>
            <person name="Priest M."/>
            <person name="Roberts A."/>
            <person name="Saif S."/>
            <person name="Shea T."/>
            <person name="Sisk P."/>
            <person name="Sykes S."/>
            <person name="Wortman J."/>
            <person name="Nusbaum C."/>
            <person name="Birren B."/>
        </authorList>
    </citation>
    <scope>NUCLEOTIDE SEQUENCE [LARGE SCALE GENOMIC DNA]</scope>
    <source>
        <strain evidence="3">WRAIR2</strain>
    </source>
</reference>
<feature type="compositionally biased region" description="Acidic residues" evidence="1">
    <location>
        <begin position="380"/>
        <end position="394"/>
    </location>
</feature>
<feature type="region of interest" description="Disordered" evidence="1">
    <location>
        <begin position="116"/>
        <end position="138"/>
    </location>
</feature>
<feature type="region of interest" description="Disordered" evidence="1">
    <location>
        <begin position="360"/>
        <end position="412"/>
    </location>
</feature>
<feature type="compositionally biased region" description="Polar residues" evidence="1">
    <location>
        <begin position="281"/>
        <end position="293"/>
    </location>
</feature>
<sequence>MSTTRTMSLTRGIQTAAVKTANRYCQVSVIPKQTASVPVQTDESTLGPVSSPAPPVVGQEIGCQTDEPAARDTCVGTTQTMPVSIPLSLLRPRCENAACQTDSVEQETAMVRCEPGSIQQQQEQEEQHDENGEQESVVDSISSVLNDIAKQYGIELPSPAKKRKSKSASSSKQMQAEFLQECLVKKTYRAVAAKLNEKLPMILEKQLTAYGRQTAASRRRLLRWAKLFIRQQQQKQQTARARTVRKVIVLKRRAVVRAPVRPVEEKAIQCDPEPAPAPAPSTSGVTVGTQWQRQKPPVTTVDMVYVNPPERRTLLRSRSNVGRLVREKPPEVSIISSQELMSQIAQIVEKAMKENTIPRLTDMYGTPGTEVFNGGVNEQEREDELEQTGEDDTDATTPNPQKQQQQQQNAPG</sequence>
<evidence type="ECO:0000256" key="1">
    <source>
        <dbReference type="SAM" id="MobiDB-lite"/>
    </source>
</evidence>
<feature type="compositionally biased region" description="Low complexity" evidence="1">
    <location>
        <begin position="401"/>
        <end position="412"/>
    </location>
</feature>
<feature type="region of interest" description="Disordered" evidence="1">
    <location>
        <begin position="269"/>
        <end position="293"/>
    </location>
</feature>
<evidence type="ECO:0000313" key="3">
    <source>
        <dbReference type="Proteomes" id="UP000075884"/>
    </source>
</evidence>
<dbReference type="VEuPathDB" id="VectorBase:ADIR008653"/>
<keyword evidence="3" id="KW-1185">Reference proteome</keyword>
<dbReference type="Proteomes" id="UP000075884">
    <property type="component" value="Unassembled WGS sequence"/>
</dbReference>
<organism evidence="2 3">
    <name type="scientific">Anopheles dirus</name>
    <dbReference type="NCBI Taxonomy" id="7168"/>
    <lineage>
        <taxon>Eukaryota</taxon>
        <taxon>Metazoa</taxon>
        <taxon>Ecdysozoa</taxon>
        <taxon>Arthropoda</taxon>
        <taxon>Hexapoda</taxon>
        <taxon>Insecta</taxon>
        <taxon>Pterygota</taxon>
        <taxon>Neoptera</taxon>
        <taxon>Endopterygota</taxon>
        <taxon>Diptera</taxon>
        <taxon>Nematocera</taxon>
        <taxon>Culicoidea</taxon>
        <taxon>Culicidae</taxon>
        <taxon>Anophelinae</taxon>
        <taxon>Anopheles</taxon>
    </lineage>
</organism>
<dbReference type="EnsemblMetazoa" id="ADIR008653-RA">
    <property type="protein sequence ID" value="ADIR008653-PA"/>
    <property type="gene ID" value="ADIR008653"/>
</dbReference>
<protein>
    <submittedName>
        <fullName evidence="2">Uncharacterized protein</fullName>
    </submittedName>
</protein>
<proteinExistence type="predicted"/>
<reference evidence="2" key="2">
    <citation type="submission" date="2020-05" db="UniProtKB">
        <authorList>
            <consortium name="EnsemblMetazoa"/>
        </authorList>
    </citation>
    <scope>IDENTIFICATION</scope>
    <source>
        <strain evidence="2">WRAIR2</strain>
    </source>
</reference>
<evidence type="ECO:0000313" key="2">
    <source>
        <dbReference type="EnsemblMetazoa" id="ADIR008653-PA"/>
    </source>
</evidence>